<sequence>MPRVAFFGDSVAWSLGTYLPRQPNLAVTVRAVQGCGIARLPDLRYLGTPHTNYPGCDKWDARWRRGVQSDDPDLAVILLDRWELMAADSATATSTWGSPSSTRT</sequence>
<protein>
    <recommendedName>
        <fullName evidence="3">GDSL-like lipase/acylhydrolase family protein</fullName>
    </recommendedName>
</protein>
<gene>
    <name evidence="1" type="ORF">BDK92_7509</name>
</gene>
<dbReference type="EMBL" id="RBKT01000001">
    <property type="protein sequence ID" value="RKR93009.1"/>
    <property type="molecule type" value="Genomic_DNA"/>
</dbReference>
<proteinExistence type="predicted"/>
<dbReference type="AlphaFoldDB" id="A0A495JXT2"/>
<organism evidence="1 2">
    <name type="scientific">Micromonospora pisi</name>
    <dbReference type="NCBI Taxonomy" id="589240"/>
    <lineage>
        <taxon>Bacteria</taxon>
        <taxon>Bacillati</taxon>
        <taxon>Actinomycetota</taxon>
        <taxon>Actinomycetes</taxon>
        <taxon>Micromonosporales</taxon>
        <taxon>Micromonosporaceae</taxon>
        <taxon>Micromonospora</taxon>
    </lineage>
</organism>
<reference evidence="1 2" key="1">
    <citation type="submission" date="2018-10" db="EMBL/GenBank/DDBJ databases">
        <title>Sequencing the genomes of 1000 actinobacteria strains.</title>
        <authorList>
            <person name="Klenk H.-P."/>
        </authorList>
    </citation>
    <scope>NUCLEOTIDE SEQUENCE [LARGE SCALE GENOMIC DNA]</scope>
    <source>
        <strain evidence="1 2">DSM 45175</strain>
    </source>
</reference>
<keyword evidence="2" id="KW-1185">Reference proteome</keyword>
<evidence type="ECO:0008006" key="3">
    <source>
        <dbReference type="Google" id="ProtNLM"/>
    </source>
</evidence>
<dbReference type="Proteomes" id="UP000277671">
    <property type="component" value="Unassembled WGS sequence"/>
</dbReference>
<comment type="caution">
    <text evidence="1">The sequence shown here is derived from an EMBL/GenBank/DDBJ whole genome shotgun (WGS) entry which is preliminary data.</text>
</comment>
<evidence type="ECO:0000313" key="2">
    <source>
        <dbReference type="Proteomes" id="UP000277671"/>
    </source>
</evidence>
<accession>A0A495JXT2</accession>
<evidence type="ECO:0000313" key="1">
    <source>
        <dbReference type="EMBL" id="RKR93009.1"/>
    </source>
</evidence>
<name>A0A495JXT2_9ACTN</name>
<dbReference type="SUPFAM" id="SSF52266">
    <property type="entry name" value="SGNH hydrolase"/>
    <property type="match status" value="1"/>
</dbReference>